<protein>
    <submittedName>
        <fullName evidence="1">Uncharacterized protein</fullName>
    </submittedName>
</protein>
<gene>
    <name evidence="1" type="ORF">L1987_24607</name>
</gene>
<accession>A0ACB9IKX5</accession>
<name>A0ACB9IKX5_9ASTR</name>
<evidence type="ECO:0000313" key="2">
    <source>
        <dbReference type="Proteomes" id="UP001056120"/>
    </source>
</evidence>
<reference evidence="2" key="1">
    <citation type="journal article" date="2022" name="Mol. Ecol. Resour.">
        <title>The genomes of chicory, endive, great burdock and yacon provide insights into Asteraceae palaeo-polyploidization history and plant inulin production.</title>
        <authorList>
            <person name="Fan W."/>
            <person name="Wang S."/>
            <person name="Wang H."/>
            <person name="Wang A."/>
            <person name="Jiang F."/>
            <person name="Liu H."/>
            <person name="Zhao H."/>
            <person name="Xu D."/>
            <person name="Zhang Y."/>
        </authorList>
    </citation>
    <scope>NUCLEOTIDE SEQUENCE [LARGE SCALE GENOMIC DNA]</scope>
    <source>
        <strain evidence="2">cv. Yunnan</strain>
    </source>
</reference>
<keyword evidence="2" id="KW-1185">Reference proteome</keyword>
<dbReference type="Proteomes" id="UP001056120">
    <property type="component" value="Linkage Group LG08"/>
</dbReference>
<comment type="caution">
    <text evidence="1">The sequence shown here is derived from an EMBL/GenBank/DDBJ whole genome shotgun (WGS) entry which is preliminary data.</text>
</comment>
<evidence type="ECO:0000313" key="1">
    <source>
        <dbReference type="EMBL" id="KAI3808650.1"/>
    </source>
</evidence>
<reference evidence="1 2" key="2">
    <citation type="journal article" date="2022" name="Mol. Ecol. Resour.">
        <title>The genomes of chicory, endive, great burdock and yacon provide insights into Asteraceae paleo-polyploidization history and plant inulin production.</title>
        <authorList>
            <person name="Fan W."/>
            <person name="Wang S."/>
            <person name="Wang H."/>
            <person name="Wang A."/>
            <person name="Jiang F."/>
            <person name="Liu H."/>
            <person name="Zhao H."/>
            <person name="Xu D."/>
            <person name="Zhang Y."/>
        </authorList>
    </citation>
    <scope>NUCLEOTIDE SEQUENCE [LARGE SCALE GENOMIC DNA]</scope>
    <source>
        <strain evidence="2">cv. Yunnan</strain>
        <tissue evidence="1">Leaves</tissue>
    </source>
</reference>
<proteinExistence type="predicted"/>
<organism evidence="1 2">
    <name type="scientific">Smallanthus sonchifolius</name>
    <dbReference type="NCBI Taxonomy" id="185202"/>
    <lineage>
        <taxon>Eukaryota</taxon>
        <taxon>Viridiplantae</taxon>
        <taxon>Streptophyta</taxon>
        <taxon>Embryophyta</taxon>
        <taxon>Tracheophyta</taxon>
        <taxon>Spermatophyta</taxon>
        <taxon>Magnoliopsida</taxon>
        <taxon>eudicotyledons</taxon>
        <taxon>Gunneridae</taxon>
        <taxon>Pentapetalae</taxon>
        <taxon>asterids</taxon>
        <taxon>campanulids</taxon>
        <taxon>Asterales</taxon>
        <taxon>Asteraceae</taxon>
        <taxon>Asteroideae</taxon>
        <taxon>Heliantheae alliance</taxon>
        <taxon>Millerieae</taxon>
        <taxon>Smallanthus</taxon>
    </lineage>
</organism>
<dbReference type="EMBL" id="CM042025">
    <property type="protein sequence ID" value="KAI3808650.1"/>
    <property type="molecule type" value="Genomic_DNA"/>
</dbReference>
<sequence length="462" mass="51483">MTGNIHLLEDVINIDGGYVAFAENKGGYITGQGTLKNEKVKFEKVNYVEQLEHNLLSVSQVCDKKFSFHLNDSECYILKPGFVIPDEWILMKAPRRNDTYVLDMSVATTTDSIPTCLLSKASESDSILWHMKLAHINYRKMNYLVKNDLVFGVPKMKFSVPDDCIPCKKGKQHKKSHKSKTKNSIVTPLELPHMDLFGPISIRSIGGKSYFLVVTDDFSRFSWVKFLASKSETTELGIHHEFSAPFVPQQNGVAKRKNRTLVETARTMLADSNLRVTFWAEAVNTACHNSGFLPTVVPQSSVPSTSAPDPNAASCSGTQEFDSEDENVIFQDSSADPLIVDEPSNLSQDQGEIPTNLDSWIPVNQDLSYQSDTTQVDVLPVPEVASIKELKAHPISNIIGDLRDGVQTRSTLDNTCLYTGFKETGVFDVCSHSCFISQVEPKNVEMVLSDNNWIETMQEELA</sequence>